<dbReference type="InterPro" id="IPR051783">
    <property type="entry name" value="NAD(P)-dependent_oxidoreduct"/>
</dbReference>
<dbReference type="RefSeq" id="WP_194119724.1">
    <property type="nucleotide sequence ID" value="NZ_JACYGY010000001.1"/>
</dbReference>
<evidence type="ECO:0000259" key="1">
    <source>
        <dbReference type="Pfam" id="PF01370"/>
    </source>
</evidence>
<dbReference type="SUPFAM" id="SSF51735">
    <property type="entry name" value="NAD(P)-binding Rossmann-fold domains"/>
    <property type="match status" value="1"/>
</dbReference>
<dbReference type="EMBL" id="JACYGY010000001">
    <property type="protein sequence ID" value="MBE9461446.1"/>
    <property type="molecule type" value="Genomic_DNA"/>
</dbReference>
<sequence length="311" mass="33613">MTINKVFITGATGYIGGSVANLLLQKGYQVSALVRKESDAETLRALGITPIIGSIHNMPVLRKATADADAVIHTADADDFFSVMTFLEELKGTGKTFIFTSGSSLVGDNSKGEKGSIVYSEDIPVQPRLEKLHRVAINDHILASAKDNVRSIVLVPTMVYGKGLGIKPDSIQVPMLIDIAKEKQTGVYIEKGQNIWSNVHIEDLAELYVLALEKAPAGSYFYTENGNASLKEIAVSVSKMLGFEGKTASISLDTAIEKWGPDASAFGFASNSIVNSDKARKLLGWNPKHFSILEDIEGGSYHKIHVTTQEI</sequence>
<protein>
    <submittedName>
        <fullName evidence="2">NAD-dependent epimerase/dehydratase family protein</fullName>
    </submittedName>
</protein>
<proteinExistence type="predicted"/>
<evidence type="ECO:0000313" key="2">
    <source>
        <dbReference type="EMBL" id="MBE9461446.1"/>
    </source>
</evidence>
<dbReference type="Pfam" id="PF01370">
    <property type="entry name" value="Epimerase"/>
    <property type="match status" value="1"/>
</dbReference>
<dbReference type="Gene3D" id="3.40.50.720">
    <property type="entry name" value="NAD(P)-binding Rossmann-like Domain"/>
    <property type="match status" value="1"/>
</dbReference>
<keyword evidence="3" id="KW-1185">Reference proteome</keyword>
<gene>
    <name evidence="2" type="ORF">IEE83_06095</name>
</gene>
<dbReference type="Proteomes" id="UP000634134">
    <property type="component" value="Unassembled WGS sequence"/>
</dbReference>
<accession>A0ABR9W931</accession>
<dbReference type="PANTHER" id="PTHR48079:SF6">
    <property type="entry name" value="NAD(P)-BINDING DOMAIN-CONTAINING PROTEIN-RELATED"/>
    <property type="match status" value="1"/>
</dbReference>
<evidence type="ECO:0000313" key="3">
    <source>
        <dbReference type="Proteomes" id="UP000634134"/>
    </source>
</evidence>
<name>A0ABR9W931_9BACT</name>
<comment type="caution">
    <text evidence="2">The sequence shown here is derived from an EMBL/GenBank/DDBJ whole genome shotgun (WGS) entry which is preliminary data.</text>
</comment>
<dbReference type="InterPro" id="IPR001509">
    <property type="entry name" value="Epimerase_deHydtase"/>
</dbReference>
<dbReference type="PANTHER" id="PTHR48079">
    <property type="entry name" value="PROTEIN YEEZ"/>
    <property type="match status" value="1"/>
</dbReference>
<organism evidence="2 3">
    <name type="scientific">Dyadobacter subterraneus</name>
    <dbReference type="NCBI Taxonomy" id="2773304"/>
    <lineage>
        <taxon>Bacteria</taxon>
        <taxon>Pseudomonadati</taxon>
        <taxon>Bacteroidota</taxon>
        <taxon>Cytophagia</taxon>
        <taxon>Cytophagales</taxon>
        <taxon>Spirosomataceae</taxon>
        <taxon>Dyadobacter</taxon>
    </lineage>
</organism>
<dbReference type="InterPro" id="IPR036291">
    <property type="entry name" value="NAD(P)-bd_dom_sf"/>
</dbReference>
<feature type="domain" description="NAD-dependent epimerase/dehydratase" evidence="1">
    <location>
        <begin position="6"/>
        <end position="215"/>
    </location>
</feature>
<reference evidence="3" key="1">
    <citation type="submission" date="2023-07" db="EMBL/GenBank/DDBJ databases">
        <title>Dyadobacter sp. nov 'subterranea' isolated from contaminted grondwater.</title>
        <authorList>
            <person name="Szabo I."/>
            <person name="Al-Omari J."/>
            <person name="Szerdahelyi S.G."/>
            <person name="Rado J."/>
        </authorList>
    </citation>
    <scope>NUCLEOTIDE SEQUENCE [LARGE SCALE GENOMIC DNA]</scope>
    <source>
        <strain evidence="3">UP-52</strain>
    </source>
</reference>